<organism evidence="2">
    <name type="scientific">Anguilla anguilla</name>
    <name type="common">European freshwater eel</name>
    <name type="synonym">Muraena anguilla</name>
    <dbReference type="NCBI Taxonomy" id="7936"/>
    <lineage>
        <taxon>Eukaryota</taxon>
        <taxon>Metazoa</taxon>
        <taxon>Chordata</taxon>
        <taxon>Craniata</taxon>
        <taxon>Vertebrata</taxon>
        <taxon>Euteleostomi</taxon>
        <taxon>Actinopterygii</taxon>
        <taxon>Neopterygii</taxon>
        <taxon>Teleostei</taxon>
        <taxon>Anguilliformes</taxon>
        <taxon>Anguillidae</taxon>
        <taxon>Anguilla</taxon>
    </lineage>
</organism>
<evidence type="ECO:0000313" key="2">
    <source>
        <dbReference type="EMBL" id="JAH13644.1"/>
    </source>
</evidence>
<reference evidence="2" key="1">
    <citation type="submission" date="2014-11" db="EMBL/GenBank/DDBJ databases">
        <authorList>
            <person name="Amaro Gonzalez C."/>
        </authorList>
    </citation>
    <scope>NUCLEOTIDE SEQUENCE</scope>
</reference>
<reference evidence="2" key="2">
    <citation type="journal article" date="2015" name="Fish Shellfish Immunol.">
        <title>Early steps in the European eel (Anguilla anguilla)-Vibrio vulnificus interaction in the gills: Role of the RtxA13 toxin.</title>
        <authorList>
            <person name="Callol A."/>
            <person name="Pajuelo D."/>
            <person name="Ebbesson L."/>
            <person name="Teles M."/>
            <person name="MacKenzie S."/>
            <person name="Amaro C."/>
        </authorList>
    </citation>
    <scope>NUCLEOTIDE SEQUENCE</scope>
</reference>
<dbReference type="EMBL" id="GBXM01094933">
    <property type="protein sequence ID" value="JAH13644.1"/>
    <property type="molecule type" value="Transcribed_RNA"/>
</dbReference>
<accession>A0A0E9QA45</accession>
<sequence length="44" mass="5088">MINRKRDQTESSFRTGVKDGAKASRQGRISKKIPLVRTRVKEEE</sequence>
<proteinExistence type="predicted"/>
<evidence type="ECO:0000256" key="1">
    <source>
        <dbReference type="SAM" id="MobiDB-lite"/>
    </source>
</evidence>
<feature type="region of interest" description="Disordered" evidence="1">
    <location>
        <begin position="1"/>
        <end position="44"/>
    </location>
</feature>
<protein>
    <submittedName>
        <fullName evidence="2">Uncharacterized protein</fullName>
    </submittedName>
</protein>
<name>A0A0E9QA45_ANGAN</name>
<dbReference type="AlphaFoldDB" id="A0A0E9QA45"/>